<proteinExistence type="predicted"/>
<dbReference type="HOGENOM" id="CLU_2511537_0_0_3"/>
<reference evidence="1 2" key="1">
    <citation type="journal article" date="2003" name="Nature">
        <title>The genome of a motile marine Synechococcus.</title>
        <authorList>
            <person name="Palenik B."/>
            <person name="Brahamsha B."/>
            <person name="Larimer F."/>
            <person name="Land M."/>
            <person name="Hauser L."/>
            <person name="Chain P."/>
            <person name="Lamerdin J."/>
            <person name="Regala W."/>
            <person name="Allen E.A."/>
            <person name="McCarren J."/>
            <person name="Paulsen I."/>
            <person name="Dufresne A."/>
            <person name="Partensky F."/>
            <person name="Webb E."/>
            <person name="Waterbury J."/>
        </authorList>
    </citation>
    <scope>NUCLEOTIDE SEQUENCE [LARGE SCALE GENOMIC DNA]</scope>
    <source>
        <strain evidence="1 2">WH8102</strain>
    </source>
</reference>
<name>Q7U508_PARMW</name>
<accession>Q7U508</accession>
<organism evidence="1 2">
    <name type="scientific">Parasynechococcus marenigrum (strain WH8102)</name>
    <dbReference type="NCBI Taxonomy" id="84588"/>
    <lineage>
        <taxon>Bacteria</taxon>
        <taxon>Bacillati</taxon>
        <taxon>Cyanobacteriota</taxon>
        <taxon>Cyanophyceae</taxon>
        <taxon>Synechococcales</taxon>
        <taxon>Prochlorococcaceae</taxon>
        <taxon>Parasynechococcus</taxon>
        <taxon>Parasynechococcus marenigrum</taxon>
    </lineage>
</organism>
<dbReference type="EMBL" id="BX569694">
    <property type="protein sequence ID" value="CAE08419.1"/>
    <property type="molecule type" value="Genomic_DNA"/>
</dbReference>
<dbReference type="Proteomes" id="UP000001422">
    <property type="component" value="Chromosome"/>
</dbReference>
<keyword evidence="2" id="KW-1185">Reference proteome</keyword>
<evidence type="ECO:0000313" key="1">
    <source>
        <dbReference type="EMBL" id="CAE08419.1"/>
    </source>
</evidence>
<sequence>MPARHQGQLLQFTEKDSKKQQHLKQADAYFRQAQALIESSQDWQACGSLILKGLSEERKASNSGVQVLNVIRQRPKTRVEFSFRS</sequence>
<protein>
    <submittedName>
        <fullName evidence="1">Uncharacterized protein</fullName>
    </submittedName>
</protein>
<dbReference type="eggNOG" id="ENOG5030PCZ">
    <property type="taxonomic scope" value="Bacteria"/>
</dbReference>
<dbReference type="KEGG" id="syw:SYNW1904"/>
<gene>
    <name evidence="1" type="ordered locus">SYNW1904</name>
</gene>
<evidence type="ECO:0000313" key="2">
    <source>
        <dbReference type="Proteomes" id="UP000001422"/>
    </source>
</evidence>
<dbReference type="AlphaFoldDB" id="Q7U508"/>